<dbReference type="GO" id="GO:0016740">
    <property type="term" value="F:transferase activity"/>
    <property type="evidence" value="ECO:0007669"/>
    <property type="project" value="UniProtKB-KW"/>
</dbReference>
<accession>A0A0U1NUJ7</accession>
<dbReference type="Gene3D" id="3.30.360.10">
    <property type="entry name" value="Dihydrodipicolinate Reductase, domain 2"/>
    <property type="match status" value="1"/>
</dbReference>
<evidence type="ECO:0000259" key="4">
    <source>
        <dbReference type="Pfam" id="PF01467"/>
    </source>
</evidence>
<feature type="domain" description="Cytidyltransferase-like" evidence="4">
    <location>
        <begin position="5"/>
        <end position="125"/>
    </location>
</feature>
<evidence type="ECO:0000313" key="6">
    <source>
        <dbReference type="EMBL" id="CRK81693.1"/>
    </source>
</evidence>
<dbReference type="OrthoDB" id="9815825at2"/>
<dbReference type="SUPFAM" id="SSF51735">
    <property type="entry name" value="NAD(P)-binding Rossmann-fold domains"/>
    <property type="match status" value="1"/>
</dbReference>
<feature type="domain" description="GFO/IDH/MocA-like oxidoreductase" evidence="5">
    <location>
        <begin position="257"/>
        <end position="369"/>
    </location>
</feature>
<evidence type="ECO:0000259" key="5">
    <source>
        <dbReference type="Pfam" id="PF22725"/>
    </source>
</evidence>
<dbReference type="InterPro" id="IPR000683">
    <property type="entry name" value="Gfo/Idh/MocA-like_OxRdtase_N"/>
</dbReference>
<evidence type="ECO:0000259" key="3">
    <source>
        <dbReference type="Pfam" id="PF01408"/>
    </source>
</evidence>
<dbReference type="InterPro" id="IPR004821">
    <property type="entry name" value="Cyt_trans-like"/>
</dbReference>
<dbReference type="STRING" id="1499688.BN000_01604"/>
<comment type="similarity">
    <text evidence="1">Belongs to the Gfo/Idh/MocA family.</text>
</comment>
<dbReference type="Pfam" id="PF01467">
    <property type="entry name" value="CTP_transf_like"/>
    <property type="match status" value="1"/>
</dbReference>
<dbReference type="EMBL" id="CVRB01000001">
    <property type="protein sequence ID" value="CRK81693.1"/>
    <property type="molecule type" value="Genomic_DNA"/>
</dbReference>
<keyword evidence="2" id="KW-0560">Oxidoreductase</keyword>
<reference evidence="7" key="1">
    <citation type="submission" date="2015-05" db="EMBL/GenBank/DDBJ databases">
        <authorList>
            <person name="Urmite Genomes"/>
        </authorList>
    </citation>
    <scope>NUCLEOTIDE SEQUENCE [LARGE SCALE GENOMIC DNA]</scope>
    <source>
        <strain evidence="7">LF1</strain>
    </source>
</reference>
<dbReference type="PANTHER" id="PTHR22604:SF105">
    <property type="entry name" value="TRANS-1,2-DIHYDROBENZENE-1,2-DIOL DEHYDROGENASE"/>
    <property type="match status" value="1"/>
</dbReference>
<feature type="domain" description="Gfo/Idh/MocA-like oxidoreductase N-terminal" evidence="3">
    <location>
        <begin position="131"/>
        <end position="244"/>
    </location>
</feature>
<proteinExistence type="inferred from homology"/>
<dbReference type="SUPFAM" id="SSF55347">
    <property type="entry name" value="Glyceraldehyde-3-phosphate dehydrogenase-like, C-terminal domain"/>
    <property type="match status" value="1"/>
</dbReference>
<dbReference type="Pfam" id="PF22725">
    <property type="entry name" value="GFO_IDH_MocA_C3"/>
    <property type="match status" value="1"/>
</dbReference>
<dbReference type="SUPFAM" id="SSF52374">
    <property type="entry name" value="Nucleotidylyl transferase"/>
    <property type="match status" value="1"/>
</dbReference>
<evidence type="ECO:0000256" key="1">
    <source>
        <dbReference type="ARBA" id="ARBA00010928"/>
    </source>
</evidence>
<dbReference type="InterPro" id="IPR055170">
    <property type="entry name" value="GFO_IDH_MocA-like_dom"/>
</dbReference>
<dbReference type="Gene3D" id="3.40.50.620">
    <property type="entry name" value="HUPs"/>
    <property type="match status" value="1"/>
</dbReference>
<dbReference type="InterPro" id="IPR036291">
    <property type="entry name" value="NAD(P)-bd_dom_sf"/>
</dbReference>
<protein>
    <submittedName>
        <fullName evidence="6">Cytidyltransferase-related domain-containing protein</fullName>
    </submittedName>
</protein>
<dbReference type="Pfam" id="PF01408">
    <property type="entry name" value="GFO_IDH_MocA"/>
    <property type="match status" value="1"/>
</dbReference>
<keyword evidence="6" id="KW-0808">Transferase</keyword>
<dbReference type="InterPro" id="IPR014729">
    <property type="entry name" value="Rossmann-like_a/b/a_fold"/>
</dbReference>
<dbReference type="NCBIfam" id="TIGR00125">
    <property type="entry name" value="cyt_tran_rel"/>
    <property type="match status" value="1"/>
</dbReference>
<dbReference type="AlphaFoldDB" id="A0A0U1NUJ7"/>
<evidence type="ECO:0000313" key="7">
    <source>
        <dbReference type="Proteomes" id="UP000199087"/>
    </source>
</evidence>
<dbReference type="GO" id="GO:0000166">
    <property type="term" value="F:nucleotide binding"/>
    <property type="evidence" value="ECO:0007669"/>
    <property type="project" value="InterPro"/>
</dbReference>
<dbReference type="Gene3D" id="3.40.50.720">
    <property type="entry name" value="NAD(P)-binding Rossmann-like Domain"/>
    <property type="match status" value="1"/>
</dbReference>
<name>A0A0U1NUJ7_9BACI</name>
<dbReference type="Proteomes" id="UP000199087">
    <property type="component" value="Unassembled WGS sequence"/>
</dbReference>
<dbReference type="InterPro" id="IPR050984">
    <property type="entry name" value="Gfo/Idh/MocA_domain"/>
</dbReference>
<keyword evidence="7" id="KW-1185">Reference proteome</keyword>
<sequence>MKKVITYGTFDLLHYGHMNLLKKAKSLGDYLIVGVTTENFDINRGKLNVQQSLMERIQAVKDTGLVDEVIPEEYVGQKIDDIRRYGVDIFAIGSDWEGEFDYLKNFCKVVYLDRTQGISSTQIRTESQLVRMGIVGYSPMVDKFIDESRYVSGIVVTGIYLEEEETLPEKLQENGFELITNNFNRLIDTVDAVYVISKPVNRYELVKQALSQGKNVLCESPITLNNSQVKELFELADSKHCILFEAIKTAYALAFSRLALLIKSGEIGEVKSVEATCTSLQSKSNWLYNKESGGGSLTSWGPIALLPIFAILGTDYKECNFVSYYKEKHGVDLFTKIDLIYQKAVASLKVGVGVKSEGELIISGTKAYIYVPSPWWKTEYFEVRYEDFTNNKRYFYKLEGEGIRYEIAAFLKSIRTQQNNFYIDKDISLGISEIMEKFFTSNYKKSVLN</sequence>
<dbReference type="GO" id="GO:0016491">
    <property type="term" value="F:oxidoreductase activity"/>
    <property type="evidence" value="ECO:0007669"/>
    <property type="project" value="UniProtKB-KW"/>
</dbReference>
<gene>
    <name evidence="6" type="ORF">BN000_01604</name>
</gene>
<dbReference type="PANTHER" id="PTHR22604">
    <property type="entry name" value="OXIDOREDUCTASES"/>
    <property type="match status" value="1"/>
</dbReference>
<organism evidence="6 7">
    <name type="scientific">Neobacillus massiliamazoniensis</name>
    <dbReference type="NCBI Taxonomy" id="1499688"/>
    <lineage>
        <taxon>Bacteria</taxon>
        <taxon>Bacillati</taxon>
        <taxon>Bacillota</taxon>
        <taxon>Bacilli</taxon>
        <taxon>Bacillales</taxon>
        <taxon>Bacillaceae</taxon>
        <taxon>Neobacillus</taxon>
    </lineage>
</organism>
<evidence type="ECO:0000256" key="2">
    <source>
        <dbReference type="ARBA" id="ARBA00023002"/>
    </source>
</evidence>